<keyword evidence="4" id="KW-0067">ATP-binding</keyword>
<reference evidence="6" key="1">
    <citation type="submission" date="2018-05" db="EMBL/GenBank/DDBJ databases">
        <authorList>
            <person name="Lanie J.A."/>
            <person name="Ng W.-L."/>
            <person name="Kazmierczak K.M."/>
            <person name="Andrzejewski T.M."/>
            <person name="Davidsen T.M."/>
            <person name="Wayne K.J."/>
            <person name="Tettelin H."/>
            <person name="Glass J.I."/>
            <person name="Rusch D."/>
            <person name="Podicherti R."/>
            <person name="Tsui H.-C.T."/>
            <person name="Winkler M.E."/>
        </authorList>
    </citation>
    <scope>NUCLEOTIDE SEQUENCE</scope>
</reference>
<evidence type="ECO:0000313" key="6">
    <source>
        <dbReference type="EMBL" id="SVB65250.1"/>
    </source>
</evidence>
<dbReference type="Gene3D" id="3.40.50.300">
    <property type="entry name" value="P-loop containing nucleotide triphosphate hydrolases"/>
    <property type="match status" value="1"/>
</dbReference>
<dbReference type="PROSITE" id="PS00211">
    <property type="entry name" value="ABC_TRANSPORTER_1"/>
    <property type="match status" value="1"/>
</dbReference>
<dbReference type="PANTHER" id="PTHR24220">
    <property type="entry name" value="IMPORT ATP-BINDING PROTEIN"/>
    <property type="match status" value="1"/>
</dbReference>
<gene>
    <name evidence="6" type="ORF">METZ01_LOCUS218104</name>
</gene>
<feature type="domain" description="ABC transporter" evidence="5">
    <location>
        <begin position="2"/>
        <end position="223"/>
    </location>
</feature>
<evidence type="ECO:0000256" key="1">
    <source>
        <dbReference type="ARBA" id="ARBA00005417"/>
    </source>
</evidence>
<dbReference type="PANTHER" id="PTHR24220:SF689">
    <property type="entry name" value="LIPOPROTEIN-RELEASING SYSTEM ATP-BINDING PROTEIN LOLD"/>
    <property type="match status" value="1"/>
</dbReference>
<proteinExistence type="inferred from homology"/>
<dbReference type="SMART" id="SM00382">
    <property type="entry name" value="AAA"/>
    <property type="match status" value="1"/>
</dbReference>
<keyword evidence="3" id="KW-0547">Nucleotide-binding</keyword>
<dbReference type="CDD" id="cd03255">
    <property type="entry name" value="ABC_MJ0796_LolCDE_FtsE"/>
    <property type="match status" value="1"/>
</dbReference>
<dbReference type="GO" id="GO:0022857">
    <property type="term" value="F:transmembrane transporter activity"/>
    <property type="evidence" value="ECO:0007669"/>
    <property type="project" value="TreeGrafter"/>
</dbReference>
<comment type="similarity">
    <text evidence="1">Belongs to the ABC transporter superfamily.</text>
</comment>
<accession>A0A382FQH0</accession>
<dbReference type="AlphaFoldDB" id="A0A382FQH0"/>
<dbReference type="GO" id="GO:0005886">
    <property type="term" value="C:plasma membrane"/>
    <property type="evidence" value="ECO:0007669"/>
    <property type="project" value="TreeGrafter"/>
</dbReference>
<organism evidence="6">
    <name type="scientific">marine metagenome</name>
    <dbReference type="NCBI Taxonomy" id="408172"/>
    <lineage>
        <taxon>unclassified sequences</taxon>
        <taxon>metagenomes</taxon>
        <taxon>ecological metagenomes</taxon>
    </lineage>
</organism>
<dbReference type="InterPro" id="IPR027417">
    <property type="entry name" value="P-loop_NTPase"/>
</dbReference>
<dbReference type="GO" id="GO:0005524">
    <property type="term" value="F:ATP binding"/>
    <property type="evidence" value="ECO:0007669"/>
    <property type="project" value="UniProtKB-KW"/>
</dbReference>
<dbReference type="InterPro" id="IPR017871">
    <property type="entry name" value="ABC_transporter-like_CS"/>
</dbReference>
<protein>
    <recommendedName>
        <fullName evidence="5">ABC transporter domain-containing protein</fullName>
    </recommendedName>
</protein>
<evidence type="ECO:0000256" key="3">
    <source>
        <dbReference type="ARBA" id="ARBA00022741"/>
    </source>
</evidence>
<dbReference type="Pfam" id="PF00005">
    <property type="entry name" value="ABC_tran"/>
    <property type="match status" value="1"/>
</dbReference>
<dbReference type="InterPro" id="IPR015854">
    <property type="entry name" value="ABC_transpr_LolD-like"/>
</dbReference>
<dbReference type="InterPro" id="IPR017911">
    <property type="entry name" value="MacB-like_ATP-bd"/>
</dbReference>
<evidence type="ECO:0000259" key="5">
    <source>
        <dbReference type="PROSITE" id="PS50893"/>
    </source>
</evidence>
<keyword evidence="2" id="KW-0813">Transport</keyword>
<feature type="non-terminal residue" evidence="6">
    <location>
        <position position="1"/>
    </location>
</feature>
<sequence>VLEVTNLTKSYPTPRGQLTILSGLSLSLSAGDAASIVGPSGSGKSTLLYIVGALEPPTSGVVTLGGVDPFQLSPTALAAFRNRQVGFVFQDHLLLPQCTVLENVLVPTLVGDCEGDVAEWARDLLDRVGLADRLDHRPGELSGGERQRVALARALVRRPPLLLCDEPTGNLDRASGEVVASTLFDLHEQQDTVLVIVTHNTDLAGRCQTRFELVGNRLERVQDV</sequence>
<dbReference type="PROSITE" id="PS50893">
    <property type="entry name" value="ABC_TRANSPORTER_2"/>
    <property type="match status" value="1"/>
</dbReference>
<dbReference type="GO" id="GO:0016887">
    <property type="term" value="F:ATP hydrolysis activity"/>
    <property type="evidence" value="ECO:0007669"/>
    <property type="project" value="InterPro"/>
</dbReference>
<name>A0A382FQH0_9ZZZZ</name>
<dbReference type="EMBL" id="UINC01051285">
    <property type="protein sequence ID" value="SVB65250.1"/>
    <property type="molecule type" value="Genomic_DNA"/>
</dbReference>
<dbReference type="InterPro" id="IPR003593">
    <property type="entry name" value="AAA+_ATPase"/>
</dbReference>
<evidence type="ECO:0000256" key="2">
    <source>
        <dbReference type="ARBA" id="ARBA00022448"/>
    </source>
</evidence>
<evidence type="ECO:0000256" key="4">
    <source>
        <dbReference type="ARBA" id="ARBA00022840"/>
    </source>
</evidence>
<dbReference type="SUPFAM" id="SSF52540">
    <property type="entry name" value="P-loop containing nucleoside triphosphate hydrolases"/>
    <property type="match status" value="1"/>
</dbReference>
<dbReference type="InterPro" id="IPR003439">
    <property type="entry name" value="ABC_transporter-like_ATP-bd"/>
</dbReference>